<dbReference type="Proteomes" id="UP000053923">
    <property type="component" value="Unassembled WGS sequence"/>
</dbReference>
<name>A0A117MNP3_9ACTN</name>
<reference evidence="2" key="1">
    <citation type="submission" date="2015-10" db="EMBL/GenBank/DDBJ databases">
        <authorList>
            <person name="Ju K.-S."/>
            <person name="Doroghazi J.R."/>
            <person name="Metcalf W.W."/>
        </authorList>
    </citation>
    <scope>NUCLEOTIDE SEQUENCE [LARGE SCALE GENOMIC DNA]</scope>
    <source>
        <strain evidence="2">NRRL 3151</strain>
    </source>
</reference>
<dbReference type="AlphaFoldDB" id="A0A117MNP3"/>
<proteinExistence type="predicted"/>
<gene>
    <name evidence="1" type="ORF">ADL12_30290</name>
</gene>
<dbReference type="EMBL" id="LLZG01000355">
    <property type="protein sequence ID" value="KUL27339.1"/>
    <property type="molecule type" value="Genomic_DNA"/>
</dbReference>
<sequence>MATASPTPQPLPADAEPGRGLLPAARLAHRAARTTGSLLTRSARGAEPWWLPVADLPAYLPVFATPDVSRRRERLNDQAGARHPATAAASDAAAVGELPAPGVNLYARKVTEPVPGQDALELWEHVAQFGTGFIYAAMRSLSAAVLTSRAAIGLPDREAHLEALRRHWLVDWITDADGTRPSGPVGHPELLAELANAVTARSELEDRPYGDGELRSRLWEAVAGPGPEAGLLTRRQVAGRRIVLIDPADPYVHDRARTLPAWSPSGLDPEEAVLGAEPGELQRRVEALLSAQDREVLRAYLALEGEGTWAEAAAAAVPGADAFALGERVRRRLKRFGQEAVRRRAAQATGHAAGVRVAEAYR</sequence>
<protein>
    <submittedName>
        <fullName evidence="1">Uncharacterized protein</fullName>
    </submittedName>
</protein>
<comment type="caution">
    <text evidence="1">The sequence shown here is derived from an EMBL/GenBank/DDBJ whole genome shotgun (WGS) entry which is preliminary data.</text>
</comment>
<evidence type="ECO:0000313" key="1">
    <source>
        <dbReference type="EMBL" id="KUL27339.1"/>
    </source>
</evidence>
<organism evidence="1 2">
    <name type="scientific">Streptomyces regalis</name>
    <dbReference type="NCBI Taxonomy" id="68262"/>
    <lineage>
        <taxon>Bacteria</taxon>
        <taxon>Bacillati</taxon>
        <taxon>Actinomycetota</taxon>
        <taxon>Actinomycetes</taxon>
        <taxon>Kitasatosporales</taxon>
        <taxon>Streptomycetaceae</taxon>
        <taxon>Streptomyces</taxon>
    </lineage>
</organism>
<dbReference type="OrthoDB" id="9999901at2"/>
<evidence type="ECO:0000313" key="2">
    <source>
        <dbReference type="Proteomes" id="UP000053923"/>
    </source>
</evidence>
<dbReference type="RefSeq" id="WP_062707407.1">
    <property type="nucleotide sequence ID" value="NZ_LLZG01000355.1"/>
</dbReference>
<keyword evidence="2" id="KW-1185">Reference proteome</keyword>
<accession>A0A117MNP3</accession>